<protein>
    <recommendedName>
        <fullName evidence="4">Probable molybdopterin-synthase adenylyltransferase</fullName>
    </recommendedName>
</protein>
<evidence type="ECO:0000313" key="7">
    <source>
        <dbReference type="EMBL" id="QCI05416.1"/>
    </source>
</evidence>
<keyword evidence="3" id="KW-0067">ATP-binding</keyword>
<keyword evidence="5" id="KW-0812">Transmembrane</keyword>
<dbReference type="AlphaFoldDB" id="A0A4D6WPV7"/>
<dbReference type="GO" id="GO:0004792">
    <property type="term" value="F:thiosulfate-cyanide sulfurtransferase activity"/>
    <property type="evidence" value="ECO:0007669"/>
    <property type="project" value="TreeGrafter"/>
</dbReference>
<evidence type="ECO:0000256" key="2">
    <source>
        <dbReference type="ARBA" id="ARBA00022741"/>
    </source>
</evidence>
<reference evidence="7" key="2">
    <citation type="submission" date="2019-04" db="EMBL/GenBank/DDBJ databases">
        <authorList>
            <person name="Pasella M."/>
        </authorList>
    </citation>
    <scope>NUCLEOTIDE SEQUENCE</scope>
    <source>
        <strain evidence="7">PD2952</strain>
    </source>
</reference>
<evidence type="ECO:0000256" key="4">
    <source>
        <dbReference type="ARBA" id="ARBA00072792"/>
    </source>
</evidence>
<dbReference type="GO" id="GO:0008641">
    <property type="term" value="F:ubiquitin-like modifier activating enzyme activity"/>
    <property type="evidence" value="ECO:0007669"/>
    <property type="project" value="InterPro"/>
</dbReference>
<evidence type="ECO:0000256" key="5">
    <source>
        <dbReference type="SAM" id="Phobius"/>
    </source>
</evidence>
<dbReference type="GO" id="GO:0016779">
    <property type="term" value="F:nucleotidyltransferase activity"/>
    <property type="evidence" value="ECO:0007669"/>
    <property type="project" value="TreeGrafter"/>
</dbReference>
<dbReference type="Pfam" id="PF00581">
    <property type="entry name" value="Rhodanese"/>
    <property type="match status" value="1"/>
</dbReference>
<reference evidence="7" key="1">
    <citation type="journal article" date="2019" name="Mol. Phylogenet. Evol.">
        <title>Morphological evolution and classification of the red algal order Ceramiales inferred using plastid phylogenomics.</title>
        <authorList>
            <person name="Diaz-Tapia P."/>
            <person name="Pasella M.M."/>
            <person name="Verbruggen H."/>
            <person name="Maggs C.A."/>
        </authorList>
    </citation>
    <scope>NUCLEOTIDE SEQUENCE</scope>
    <source>
        <strain evidence="7">PD2952</strain>
    </source>
</reference>
<dbReference type="InterPro" id="IPR001763">
    <property type="entry name" value="Rhodanese-like_dom"/>
</dbReference>
<keyword evidence="2" id="KW-0547">Nucleotide-binding</keyword>
<feature type="transmembrane region" description="Helical" evidence="5">
    <location>
        <begin position="41"/>
        <end position="59"/>
    </location>
</feature>
<dbReference type="InterPro" id="IPR045886">
    <property type="entry name" value="ThiF/MoeB/HesA"/>
</dbReference>
<organism evidence="7">
    <name type="scientific">Crouania attenuata</name>
    <dbReference type="NCBI Taxonomy" id="42002"/>
    <lineage>
        <taxon>Eukaryota</taxon>
        <taxon>Rhodophyta</taxon>
        <taxon>Florideophyceae</taxon>
        <taxon>Rhodymeniophycidae</taxon>
        <taxon>Ceramiales</taxon>
        <taxon>Callithamniaceae</taxon>
        <taxon>Crouania</taxon>
    </lineage>
</organism>
<dbReference type="PROSITE" id="PS50206">
    <property type="entry name" value="RHODANESE_3"/>
    <property type="match status" value="1"/>
</dbReference>
<geneLocation type="plastid" evidence="7"/>
<dbReference type="GO" id="GO:0005524">
    <property type="term" value="F:ATP binding"/>
    <property type="evidence" value="ECO:0007669"/>
    <property type="project" value="UniProtKB-KW"/>
</dbReference>
<proteinExistence type="predicted"/>
<dbReference type="PANTHER" id="PTHR10953:SF102">
    <property type="entry name" value="ADENYLYLTRANSFERASE AND SULFURTRANSFERASE MOCS3"/>
    <property type="match status" value="1"/>
</dbReference>
<dbReference type="Pfam" id="PF00899">
    <property type="entry name" value="ThiF"/>
    <property type="match status" value="1"/>
</dbReference>
<name>A0A4D6WPV7_9FLOR</name>
<evidence type="ECO:0000256" key="1">
    <source>
        <dbReference type="ARBA" id="ARBA00022679"/>
    </source>
</evidence>
<dbReference type="InterPro" id="IPR035985">
    <property type="entry name" value="Ubiquitin-activating_enz"/>
</dbReference>
<dbReference type="GO" id="GO:0005737">
    <property type="term" value="C:cytoplasm"/>
    <property type="evidence" value="ECO:0007669"/>
    <property type="project" value="TreeGrafter"/>
</dbReference>
<accession>A0A4D6WPV7</accession>
<feature type="domain" description="Rhodanese" evidence="6">
    <location>
        <begin position="280"/>
        <end position="356"/>
    </location>
</feature>
<dbReference type="PANTHER" id="PTHR10953">
    <property type="entry name" value="UBIQUITIN-ACTIVATING ENZYME E1"/>
    <property type="match status" value="1"/>
</dbReference>
<dbReference type="Gene3D" id="3.40.50.720">
    <property type="entry name" value="NAD(P)-binding Rossmann-like Domain"/>
    <property type="match status" value="1"/>
</dbReference>
<gene>
    <name evidence="7" type="primary">moeB</name>
</gene>
<evidence type="ECO:0000259" key="6">
    <source>
        <dbReference type="PROSITE" id="PS50206"/>
    </source>
</evidence>
<dbReference type="Gene3D" id="3.40.250.10">
    <property type="entry name" value="Rhodanese-like domain"/>
    <property type="match status" value="1"/>
</dbReference>
<evidence type="ECO:0000256" key="3">
    <source>
        <dbReference type="ARBA" id="ARBA00022840"/>
    </source>
</evidence>
<dbReference type="CDD" id="cd00757">
    <property type="entry name" value="ThiF_MoeB_HesA_family"/>
    <property type="match status" value="1"/>
</dbReference>
<dbReference type="EMBL" id="MK814632">
    <property type="protein sequence ID" value="QCI05416.1"/>
    <property type="molecule type" value="Genomic_DNA"/>
</dbReference>
<sequence>MLNPKINQNQLLPSEYKRYSRQIILENIGMYGQNRLKKAKILVIGAGGLGCPAIMYLAASGIGQIGVIDHDTIDYSNLNRQVLYDEDNISQFKSDIIKYKIQRQNNECDIKVYKIEFDENNASSIIQDYDIILDCTDNFTTRYIIDQQCFNLHKPHVYGGIEQFEGQISVFNYKNSIRYSDIYSQLDTKKIIDNTCQQLGVIGIITGVIGILQATEAIKIILGIGNITTDKILIYNLLNTSFKTIPLIKFPIRFVTNITTKPIYNKYISYKEFNLFNQYSKYQYIIIDVRENIEFQTKHLKYSINIPLNNLFYKKTKEFIKSYSQHKFIILYCNKITRSKTALTILRSINLNIFILYNANL</sequence>
<dbReference type="InterPro" id="IPR036873">
    <property type="entry name" value="Rhodanese-like_dom_sf"/>
</dbReference>
<keyword evidence="5" id="KW-0472">Membrane</keyword>
<dbReference type="FunFam" id="3.40.50.720:FF:000033">
    <property type="entry name" value="Adenylyltransferase and sulfurtransferase MOCS3"/>
    <property type="match status" value="1"/>
</dbReference>
<dbReference type="CDD" id="cd00158">
    <property type="entry name" value="RHOD"/>
    <property type="match status" value="1"/>
</dbReference>
<dbReference type="SUPFAM" id="SSF69572">
    <property type="entry name" value="Activating enzymes of the ubiquitin-like proteins"/>
    <property type="match status" value="1"/>
</dbReference>
<keyword evidence="1" id="KW-0808">Transferase</keyword>
<dbReference type="InterPro" id="IPR000594">
    <property type="entry name" value="ThiF_NAD_FAD-bd"/>
</dbReference>
<keyword evidence="5" id="KW-1133">Transmembrane helix</keyword>
<keyword evidence="7" id="KW-0934">Plastid</keyword>